<evidence type="ECO:0000313" key="1">
    <source>
        <dbReference type="EMBL" id="PNF78859.1"/>
    </source>
</evidence>
<dbReference type="GO" id="GO:0006355">
    <property type="term" value="P:regulation of DNA-templated transcription"/>
    <property type="evidence" value="ECO:0007669"/>
    <property type="project" value="InterPro"/>
</dbReference>
<sequence>MSSLRSHNPAVAFQIDDIKARGQSPKLEIVFQTDNEIEAFKKEAELISHYGRLDLGMGPLLNKNAGSVTEARAQKTFNLRIDAEDHYRIKTFCAKHKISHKDLVLACVFKHIDQIEAGK</sequence>
<protein>
    <submittedName>
        <fullName evidence="1">Uncharacterized protein</fullName>
    </submittedName>
</protein>
<reference evidence="1 2" key="1">
    <citation type="submission" date="2018-01" db="EMBL/GenBank/DDBJ databases">
        <title>Denitrification phenotypes of diverse strains of Pseudomonas stutzeri.</title>
        <authorList>
            <person name="Milligan D.A."/>
            <person name="Bergaust L."/>
            <person name="Bakken L.R."/>
            <person name="Frostegard A."/>
        </authorList>
    </citation>
    <scope>NUCLEOTIDE SEQUENCE [LARGE SCALE GENOMIC DNA]</scope>
    <source>
        <strain evidence="1 2">KC</strain>
    </source>
</reference>
<evidence type="ECO:0000313" key="2">
    <source>
        <dbReference type="Proteomes" id="UP000235925"/>
    </source>
</evidence>
<name>A0A2N8RWV1_STUST</name>
<gene>
    <name evidence="1" type="ORF">CXK92_20130</name>
</gene>
<dbReference type="EMBL" id="POUN01000007">
    <property type="protein sequence ID" value="PNF78859.1"/>
    <property type="molecule type" value="Genomic_DNA"/>
</dbReference>
<dbReference type="AlphaFoldDB" id="A0A2N8RWV1"/>
<dbReference type="Proteomes" id="UP000235925">
    <property type="component" value="Unassembled WGS sequence"/>
</dbReference>
<organism evidence="1 2">
    <name type="scientific">Stutzerimonas stutzeri</name>
    <name type="common">Pseudomonas stutzeri</name>
    <dbReference type="NCBI Taxonomy" id="316"/>
    <lineage>
        <taxon>Bacteria</taxon>
        <taxon>Pseudomonadati</taxon>
        <taxon>Pseudomonadota</taxon>
        <taxon>Gammaproteobacteria</taxon>
        <taxon>Pseudomonadales</taxon>
        <taxon>Pseudomonadaceae</taxon>
        <taxon>Stutzerimonas</taxon>
    </lineage>
</organism>
<dbReference type="InterPro" id="IPR010985">
    <property type="entry name" value="Ribbon_hlx_hlx"/>
</dbReference>
<dbReference type="SUPFAM" id="SSF47598">
    <property type="entry name" value="Ribbon-helix-helix"/>
    <property type="match status" value="1"/>
</dbReference>
<accession>A0A2N8RWV1</accession>
<comment type="caution">
    <text evidence="1">The sequence shown here is derived from an EMBL/GenBank/DDBJ whole genome shotgun (WGS) entry which is preliminary data.</text>
</comment>
<proteinExistence type="predicted"/>